<dbReference type="EMBL" id="FPAU01000003">
    <property type="protein sequence ID" value="SFT95371.1"/>
    <property type="molecule type" value="Genomic_DNA"/>
</dbReference>
<protein>
    <submittedName>
        <fullName evidence="1">Uncharacterized protein</fullName>
    </submittedName>
</protein>
<accession>A0A1I7C7G3</accession>
<organism evidence="1 2">
    <name type="scientific">Kosakonia arachidis</name>
    <dbReference type="NCBI Taxonomy" id="551989"/>
    <lineage>
        <taxon>Bacteria</taxon>
        <taxon>Pseudomonadati</taxon>
        <taxon>Pseudomonadota</taxon>
        <taxon>Gammaproteobacteria</taxon>
        <taxon>Enterobacterales</taxon>
        <taxon>Enterobacteriaceae</taxon>
        <taxon>Kosakonia</taxon>
    </lineage>
</organism>
<dbReference type="AlphaFoldDB" id="A0A1I7C7G3"/>
<evidence type="ECO:0000313" key="1">
    <source>
        <dbReference type="EMBL" id="SFT95371.1"/>
    </source>
</evidence>
<gene>
    <name evidence="1" type="ORF">SAMN05192562_103313</name>
</gene>
<dbReference type="Proteomes" id="UP000199187">
    <property type="component" value="Unassembled WGS sequence"/>
</dbReference>
<name>A0A1I7C7G3_9ENTR</name>
<proteinExistence type="predicted"/>
<evidence type="ECO:0000313" key="2">
    <source>
        <dbReference type="Proteomes" id="UP000199187"/>
    </source>
</evidence>
<keyword evidence="2" id="KW-1185">Reference proteome</keyword>
<reference evidence="2" key="1">
    <citation type="submission" date="2016-10" db="EMBL/GenBank/DDBJ databases">
        <authorList>
            <person name="Varghese N."/>
            <person name="Submissions S."/>
        </authorList>
    </citation>
    <scope>NUCLEOTIDE SEQUENCE [LARGE SCALE GENOMIC DNA]</scope>
    <source>
        <strain evidence="2">Ah-143</strain>
    </source>
</reference>
<sequence>MLDFKAEFIGGSHSGEVISPMSEVELNKLGYKVHLRGTPSGDEMPVYVVVPIEWSADEAHRAIMQRWGKRRR</sequence>